<proteinExistence type="predicted"/>
<dbReference type="EMBL" id="CP014692">
    <property type="protein sequence ID" value="AQS84182.1"/>
    <property type="molecule type" value="Genomic_DNA"/>
</dbReference>
<dbReference type="SUPFAM" id="SSF101874">
    <property type="entry name" value="YceI-like"/>
    <property type="match status" value="1"/>
</dbReference>
<protein>
    <recommendedName>
        <fullName evidence="2">Lipid/polyisoprenoid-binding YceI-like domain-containing protein</fullName>
    </recommendedName>
</protein>
<dbReference type="OrthoDB" id="9811006at2"/>
<evidence type="ECO:0000313" key="4">
    <source>
        <dbReference type="Proteomes" id="UP000188937"/>
    </source>
</evidence>
<dbReference type="SMART" id="SM00867">
    <property type="entry name" value="YceI"/>
    <property type="match status" value="1"/>
</dbReference>
<reference evidence="3 4" key="1">
    <citation type="submission" date="2016-03" db="EMBL/GenBank/DDBJ databases">
        <title>Acetic acid bacteria sequencing.</title>
        <authorList>
            <person name="Brandt J."/>
            <person name="Jakob F."/>
            <person name="Vogel R.F."/>
        </authorList>
    </citation>
    <scope>NUCLEOTIDE SEQUENCE [LARGE SCALE GENOMIC DNA]</scope>
    <source>
        <strain evidence="3 4">TMW2.1153</strain>
    </source>
</reference>
<sequence length="180" mass="19531">MKRTLLMALLVTPTLAHAATQHVTLTPANTISRLHAKTLVTSVDGTFEKVSGALSYDPETQVCHVDLSMDVHSLKVGSAVLRTAMLSGLMLDGDSHPSMHFAGDCQPKIANGKLETLLVGKLTMRGQTLPLTFRVGMHFSRNTLTEISSTASFDQRQWGMSTMLDTVDPLVQTEAIIILK</sequence>
<evidence type="ECO:0000313" key="3">
    <source>
        <dbReference type="EMBL" id="AQS84182.1"/>
    </source>
</evidence>
<evidence type="ECO:0000259" key="2">
    <source>
        <dbReference type="SMART" id="SM00867"/>
    </source>
</evidence>
<dbReference type="KEGG" id="aace:A0U92_04675"/>
<dbReference type="InterPro" id="IPR007372">
    <property type="entry name" value="Lipid/polyisoprenoid-bd_YceI"/>
</dbReference>
<accession>A0A1U9KEH0</accession>
<dbReference type="AlphaFoldDB" id="A0A1U9KEH0"/>
<dbReference type="Gene3D" id="2.40.128.110">
    <property type="entry name" value="Lipid/polyisoprenoid-binding, YceI-like"/>
    <property type="match status" value="1"/>
</dbReference>
<dbReference type="RefSeq" id="WP_077812224.1">
    <property type="nucleotide sequence ID" value="NZ_CP014692.1"/>
</dbReference>
<feature type="signal peptide" evidence="1">
    <location>
        <begin position="1"/>
        <end position="18"/>
    </location>
</feature>
<dbReference type="PANTHER" id="PTHR34406">
    <property type="entry name" value="PROTEIN YCEI"/>
    <property type="match status" value="1"/>
</dbReference>
<feature type="domain" description="Lipid/polyisoprenoid-binding YceI-like" evidence="2">
    <location>
        <begin position="24"/>
        <end position="176"/>
    </location>
</feature>
<evidence type="ECO:0000256" key="1">
    <source>
        <dbReference type="SAM" id="SignalP"/>
    </source>
</evidence>
<dbReference type="STRING" id="435.A0U92_04675"/>
<dbReference type="Proteomes" id="UP000188937">
    <property type="component" value="Chromosome"/>
</dbReference>
<dbReference type="PANTHER" id="PTHR34406:SF2">
    <property type="entry name" value="PERIPLASMIC PROTEIN"/>
    <property type="match status" value="1"/>
</dbReference>
<keyword evidence="1" id="KW-0732">Signal</keyword>
<organism evidence="3 4">
    <name type="scientific">Acetobacter aceti</name>
    <dbReference type="NCBI Taxonomy" id="435"/>
    <lineage>
        <taxon>Bacteria</taxon>
        <taxon>Pseudomonadati</taxon>
        <taxon>Pseudomonadota</taxon>
        <taxon>Alphaproteobacteria</taxon>
        <taxon>Acetobacterales</taxon>
        <taxon>Acetobacteraceae</taxon>
        <taxon>Acetobacter</taxon>
        <taxon>Acetobacter subgen. Acetobacter</taxon>
    </lineage>
</organism>
<gene>
    <name evidence="3" type="ORF">A0U92_04675</name>
</gene>
<dbReference type="Pfam" id="PF04264">
    <property type="entry name" value="YceI"/>
    <property type="match status" value="1"/>
</dbReference>
<feature type="chain" id="PRO_5012301664" description="Lipid/polyisoprenoid-binding YceI-like domain-containing protein" evidence="1">
    <location>
        <begin position="19"/>
        <end position="180"/>
    </location>
</feature>
<keyword evidence="4" id="KW-1185">Reference proteome</keyword>
<name>A0A1U9KEH0_ACEAC</name>
<dbReference type="InterPro" id="IPR036761">
    <property type="entry name" value="TTHA0802/YceI-like_sf"/>
</dbReference>